<name>A0ABY6BHR9_9GAMM</name>
<dbReference type="RefSeq" id="WP_261694377.1">
    <property type="nucleotide sequence ID" value="NZ_CP104694.1"/>
</dbReference>
<evidence type="ECO:0000313" key="2">
    <source>
        <dbReference type="EMBL" id="UXI67407.1"/>
    </source>
</evidence>
<dbReference type="InterPro" id="IPR011659">
    <property type="entry name" value="WD40"/>
</dbReference>
<dbReference type="SUPFAM" id="SSF82171">
    <property type="entry name" value="DPP6 N-terminal domain-like"/>
    <property type="match status" value="1"/>
</dbReference>
<feature type="signal peptide" evidence="1">
    <location>
        <begin position="1"/>
        <end position="25"/>
    </location>
</feature>
<dbReference type="EMBL" id="CP104694">
    <property type="protein sequence ID" value="UXI67407.1"/>
    <property type="molecule type" value="Genomic_DNA"/>
</dbReference>
<evidence type="ECO:0000313" key="3">
    <source>
        <dbReference type="Proteomes" id="UP001064632"/>
    </source>
</evidence>
<proteinExistence type="predicted"/>
<dbReference type="Pfam" id="PF07676">
    <property type="entry name" value="PD40"/>
    <property type="match status" value="1"/>
</dbReference>
<keyword evidence="3" id="KW-1185">Reference proteome</keyword>
<feature type="chain" id="PRO_5045268199" description="WD40 repeat protein" evidence="1">
    <location>
        <begin position="26"/>
        <end position="694"/>
    </location>
</feature>
<organism evidence="2 3">
    <name type="scientific">Tahibacter amnicola</name>
    <dbReference type="NCBI Taxonomy" id="2976241"/>
    <lineage>
        <taxon>Bacteria</taxon>
        <taxon>Pseudomonadati</taxon>
        <taxon>Pseudomonadota</taxon>
        <taxon>Gammaproteobacteria</taxon>
        <taxon>Lysobacterales</taxon>
        <taxon>Rhodanobacteraceae</taxon>
        <taxon>Tahibacter</taxon>
    </lineage>
</organism>
<accession>A0ABY6BHR9</accession>
<sequence length="694" mass="73601">MNPINLLFARLCVLATSLAGVPALAQVPANGSFEAGNPMTSWTIGGDTRAGAVRTADISGGTLVVPDGSWVAAISTGPNARTSGPVDFDGFGGNNDYDISYIESTFAVGFSPAFIAFDWGFASNEQDEQDQFDDLMDVKVDGTRIFSRSSCKNNGSSYSPFPNASCQNANPVNQVINSPAALATVALTYGPPVFQRVCLQLPDAAIADGTATLRFSVADGNDRAFDSTQFVDNVQLKTSCNEVGSIVQLTNTTGSFVEIKNGAPIFRAASARLIASDATGTNVAFATSQNLGANPNLLDQVYVWNGTAFTRLSGLTVQSGGQIQGIALSAQLDGAIRGRYLAIAAKLTETDNTEIYRYDRNTNTLLTITNTTGCDNTNPTIDGDGNVIAFESTCSAFTGAGTTKKIAVWNGTTTSTNLFGTTACEMAEPALTKNANGRYLAFKSKCVHNGANADANFEIYRFDRGNSGGNSGTTAGNFTRITNTTTNGGAGATLNMSPVLDGTTTGTNIYFLSDGNLTPTAAFFNADFSQEIFRYEVGAGTPLTQRTTSSDSIYVGVDTDIDGNVNYSYERISLLNFTFSVGRRRVNTPPTADSENNLATGTSIQFARIGRDGIVPVVNFLSSENFLTTNADGNTEVWQGECNDACRTPLPCRRDTRGRRLRRAAAVRARWADPARRRGSLRLGQSRNLPGCSD</sequence>
<dbReference type="Proteomes" id="UP001064632">
    <property type="component" value="Chromosome"/>
</dbReference>
<keyword evidence="1" id="KW-0732">Signal</keyword>
<evidence type="ECO:0008006" key="4">
    <source>
        <dbReference type="Google" id="ProtNLM"/>
    </source>
</evidence>
<gene>
    <name evidence="2" type="ORF">N4264_22145</name>
</gene>
<evidence type="ECO:0000256" key="1">
    <source>
        <dbReference type="SAM" id="SignalP"/>
    </source>
</evidence>
<reference evidence="2" key="1">
    <citation type="submission" date="2022-09" db="EMBL/GenBank/DDBJ databases">
        <title>Tahibacter sp. nov., isolated from a fresh water.</title>
        <authorList>
            <person name="Baek J.H."/>
            <person name="Lee J.K."/>
            <person name="Kim J.M."/>
            <person name="Jeon C.O."/>
        </authorList>
    </citation>
    <scope>NUCLEOTIDE SEQUENCE</scope>
    <source>
        <strain evidence="2">W38</strain>
    </source>
</reference>
<protein>
    <recommendedName>
        <fullName evidence="4">WD40 repeat protein</fullName>
    </recommendedName>
</protein>